<dbReference type="EMBL" id="FOYP01000001">
    <property type="protein sequence ID" value="SFR46033.1"/>
    <property type="molecule type" value="Genomic_DNA"/>
</dbReference>
<gene>
    <name evidence="1" type="ORF">SAMN04488005_2204</name>
</gene>
<reference evidence="2" key="1">
    <citation type="submission" date="2016-10" db="EMBL/GenBank/DDBJ databases">
        <authorList>
            <person name="Varghese N."/>
            <person name="Submissions S."/>
        </authorList>
    </citation>
    <scope>NUCLEOTIDE SEQUENCE [LARGE SCALE GENOMIC DNA]</scope>
    <source>
        <strain evidence="2">DSM 26879</strain>
    </source>
</reference>
<evidence type="ECO:0000313" key="1">
    <source>
        <dbReference type="EMBL" id="SFR46033.1"/>
    </source>
</evidence>
<organism evidence="1 2">
    <name type="scientific">Yoonia tamlensis</name>
    <dbReference type="NCBI Taxonomy" id="390270"/>
    <lineage>
        <taxon>Bacteria</taxon>
        <taxon>Pseudomonadati</taxon>
        <taxon>Pseudomonadota</taxon>
        <taxon>Alphaproteobacteria</taxon>
        <taxon>Rhodobacterales</taxon>
        <taxon>Paracoccaceae</taxon>
        <taxon>Yoonia</taxon>
    </lineage>
</organism>
<dbReference type="RefSeq" id="WP_165615033.1">
    <property type="nucleotide sequence ID" value="NZ_FOYP01000001.1"/>
</dbReference>
<proteinExistence type="predicted"/>
<keyword evidence="2" id="KW-1185">Reference proteome</keyword>
<name>A0A1I6GUT5_9RHOB</name>
<dbReference type="Proteomes" id="UP000199478">
    <property type="component" value="Unassembled WGS sequence"/>
</dbReference>
<sequence>MFRLLRLVIFTAGAFIAGVLTERSNAQANCEAANGNWTQQMCIRSDIPHD</sequence>
<protein>
    <submittedName>
        <fullName evidence="1">Uncharacterized protein</fullName>
    </submittedName>
</protein>
<dbReference type="AlphaFoldDB" id="A0A1I6GUT5"/>
<evidence type="ECO:0000313" key="2">
    <source>
        <dbReference type="Proteomes" id="UP000199478"/>
    </source>
</evidence>
<dbReference type="STRING" id="390270.SAMN04488005_2204"/>
<accession>A0A1I6GUT5</accession>